<comment type="caution">
    <text evidence="1">The sequence shown here is derived from an EMBL/GenBank/DDBJ whole genome shotgun (WGS) entry which is preliminary data.</text>
</comment>
<reference evidence="1 2" key="1">
    <citation type="submission" date="2023-07" db="EMBL/GenBank/DDBJ databases">
        <title>Pathogens genome sequencing project 196.</title>
        <authorList>
            <person name="Cao X."/>
        </authorList>
    </citation>
    <scope>NUCLEOTIDE SEQUENCE [LARGE SCALE GENOMIC DNA]</scope>
    <source>
        <strain evidence="1 2">SM41</strain>
    </source>
</reference>
<evidence type="ECO:0008006" key="3">
    <source>
        <dbReference type="Google" id="ProtNLM"/>
    </source>
</evidence>
<dbReference type="InterPro" id="IPR027417">
    <property type="entry name" value="P-loop_NTPase"/>
</dbReference>
<proteinExistence type="predicted"/>
<dbReference type="EMBL" id="JAVIPQ010000542">
    <property type="protein sequence ID" value="MDQ9559799.1"/>
    <property type="molecule type" value="Genomic_DNA"/>
</dbReference>
<dbReference type="Gene3D" id="3.40.50.300">
    <property type="entry name" value="P-loop containing nucleotide triphosphate hydrolases"/>
    <property type="match status" value="1"/>
</dbReference>
<gene>
    <name evidence="1" type="ORF">RF091_30350</name>
</gene>
<dbReference type="AlphaFoldDB" id="A0ABD5BTZ8"/>
<dbReference type="SUPFAM" id="SSF52540">
    <property type="entry name" value="P-loop containing nucleoside triphosphate hydrolases"/>
    <property type="match status" value="1"/>
</dbReference>
<dbReference type="RefSeq" id="WP_141240920.1">
    <property type="nucleotide sequence ID" value="NZ_CP026050.1"/>
</dbReference>
<sequence>MRIIDLNGNGAERFDNPDKVLQDEALDQLNAIIQAQISSLEAPPFTPPTGKELSYTRPHNGILVEGGRGSGKTTFLLNALHYLQRQSQGSAYKWFEGLSSKLQVLPPVDPTLIETKEHIIIVIISLIDAALDDPANNSEADRTAVNEARRKMAEGLGLLDGIGKSKPYGDEWEDPEWIMSRGLRKARNGRSFEIKLQVYIFEALKVLNKKAFVLAFDDVDTNFQHGRTILETMRKYLTSPQLVLLISGDLDLYGRLVRRNIYDTFGKNVMEYDSDVIGQEKTGIAAAVQELEEQYLLKIAPPQNRISMMPLGGIMQSESSTEIMVVPFRQTEKTPLREWASGNIRRQLLEGLSVNGERSPYHPFLELISREHLRLVIGYLRAIGDPSSVLACRGVFSVFETRLRLSGVDSLQLAHATHNDVLLLVFRWLVAQDKPTSLARFGVPSDADKAIILHCFALAISKELNGSPVKCLRTLLTLNLPISMMQRPGFSEVEVRKAILEFIWDDASPDLLEVAGRIGSIARFDTVEESSNSIGNLRASCFGSVGTKKKEDRSEIMSRMFHLSQAKVKTVQDLKNAIKSEGFTVSADKWLNTLASNTEIAGLNAEKGVVWFPLENLTIRCGAFGSLLDLLTYDRFSSRGEQFRSISALSLLAAISKILADEEDRELHELALTSIIPVFRPDAGVVRADQSEIDDTPSNSNVEGDSEPLEAEYKSDFQAFMERMNAWKCFARQYASEAEQTDRKTAEVSPSELARIAERIHDQLTSLDEKVTSEWKTGHILHRQITNVLHALLVITSGSSGRLASPKSTDRPLVEALRHATAKNARTFHPLAAIVLACPLVWAFLNPEEVYDVSGSSTDNVRDEVDRALKVFQDNRGTEEIPFNSDWLSPPEISIAIGRPKAIPRTVKQKGFFDVLNVVPRYYPKSSAAK</sequence>
<evidence type="ECO:0000313" key="1">
    <source>
        <dbReference type="EMBL" id="MDQ9559799.1"/>
    </source>
</evidence>
<protein>
    <recommendedName>
        <fullName evidence="3">ATP-binding protein</fullName>
    </recommendedName>
</protein>
<dbReference type="Proteomes" id="UP001234811">
    <property type="component" value="Unassembled WGS sequence"/>
</dbReference>
<name>A0ABD5BTZ8_SERMA</name>
<accession>A0ABD5BTZ8</accession>
<organism evidence="1 2">
    <name type="scientific">Serratia marcescens</name>
    <dbReference type="NCBI Taxonomy" id="615"/>
    <lineage>
        <taxon>Bacteria</taxon>
        <taxon>Pseudomonadati</taxon>
        <taxon>Pseudomonadota</taxon>
        <taxon>Gammaproteobacteria</taxon>
        <taxon>Enterobacterales</taxon>
        <taxon>Yersiniaceae</taxon>
        <taxon>Serratia</taxon>
    </lineage>
</organism>
<evidence type="ECO:0000313" key="2">
    <source>
        <dbReference type="Proteomes" id="UP001234811"/>
    </source>
</evidence>